<evidence type="ECO:0000313" key="2">
    <source>
        <dbReference type="Proteomes" id="UP000613266"/>
    </source>
</evidence>
<dbReference type="Proteomes" id="UP000613266">
    <property type="component" value="Unassembled WGS sequence"/>
</dbReference>
<sequence length="225" mass="24549">MNPQICVAPLAALQADLPECPEAWLARSEAARLQAFSLPARRQRYLAGRWLLRRLLGAASGQALPQLEQDAEGRSLCPTLPPWRLSLSHSGDWFAAAVAEEALGIDIEQPRPGRDLAALASGLGLPDAQAPAFYRHWTLGEAWLKQGPGPGLLAAQRQLRWVPDPQGAGRCWHQPAHDLHLALWAPPQAVPRFWPYPGTAPLAWADQGRWGPASDDPALNRSFSP</sequence>
<dbReference type="GO" id="GO:0000287">
    <property type="term" value="F:magnesium ion binding"/>
    <property type="evidence" value="ECO:0007669"/>
    <property type="project" value="InterPro"/>
</dbReference>
<dbReference type="Gene3D" id="3.90.470.20">
    <property type="entry name" value="4'-phosphopantetheinyl transferase domain"/>
    <property type="match status" value="1"/>
</dbReference>
<dbReference type="InterPro" id="IPR037143">
    <property type="entry name" value="4-PPantetheinyl_Trfase_dom_sf"/>
</dbReference>
<dbReference type="SUPFAM" id="SSF56214">
    <property type="entry name" value="4'-phosphopantetheinyl transferase"/>
    <property type="match status" value="2"/>
</dbReference>
<comment type="caution">
    <text evidence="1">The sequence shown here is derived from an EMBL/GenBank/DDBJ whole genome shotgun (WGS) entry which is preliminary data.</text>
</comment>
<dbReference type="GO" id="GO:0008897">
    <property type="term" value="F:holo-[acyl-carrier-protein] synthase activity"/>
    <property type="evidence" value="ECO:0007669"/>
    <property type="project" value="InterPro"/>
</dbReference>
<proteinExistence type="predicted"/>
<accession>A0A931J4L9</accession>
<evidence type="ECO:0008006" key="3">
    <source>
        <dbReference type="Google" id="ProtNLM"/>
    </source>
</evidence>
<dbReference type="RefSeq" id="WP_198111220.1">
    <property type="nucleotide sequence ID" value="NZ_JAEDAK010000006.1"/>
</dbReference>
<gene>
    <name evidence="1" type="ORF">I7X39_11130</name>
</gene>
<keyword evidence="2" id="KW-1185">Reference proteome</keyword>
<reference evidence="1" key="1">
    <citation type="submission" date="2020-12" db="EMBL/GenBank/DDBJ databases">
        <title>The genome sequence of Inhella sp. 1Y17.</title>
        <authorList>
            <person name="Liu Y."/>
        </authorList>
    </citation>
    <scope>NUCLEOTIDE SEQUENCE</scope>
    <source>
        <strain evidence="1">1Y17</strain>
    </source>
</reference>
<evidence type="ECO:0000313" key="1">
    <source>
        <dbReference type="EMBL" id="MBH9577454.1"/>
    </source>
</evidence>
<organism evidence="1 2">
    <name type="scientific">Inhella proteolytica</name>
    <dbReference type="NCBI Taxonomy" id="2795029"/>
    <lineage>
        <taxon>Bacteria</taxon>
        <taxon>Pseudomonadati</taxon>
        <taxon>Pseudomonadota</taxon>
        <taxon>Betaproteobacteria</taxon>
        <taxon>Burkholderiales</taxon>
        <taxon>Sphaerotilaceae</taxon>
        <taxon>Inhella</taxon>
    </lineage>
</organism>
<dbReference type="EMBL" id="JAEDAK010000006">
    <property type="protein sequence ID" value="MBH9577454.1"/>
    <property type="molecule type" value="Genomic_DNA"/>
</dbReference>
<dbReference type="AlphaFoldDB" id="A0A931J4L9"/>
<name>A0A931J4L9_9BURK</name>
<protein>
    <recommendedName>
        <fullName evidence="3">4'-phosphopantetheinyl transferase</fullName>
    </recommendedName>
</protein>